<feature type="transmembrane region" description="Helical" evidence="1">
    <location>
        <begin position="55"/>
        <end position="76"/>
    </location>
</feature>
<feature type="domain" description="Acyltransferase 3" evidence="2">
    <location>
        <begin position="11"/>
        <end position="353"/>
    </location>
</feature>
<feature type="transmembrane region" description="Helical" evidence="1">
    <location>
        <begin position="299"/>
        <end position="318"/>
    </location>
</feature>
<keyword evidence="1" id="KW-1133">Transmembrane helix</keyword>
<feature type="transmembrane region" description="Helical" evidence="1">
    <location>
        <begin position="12"/>
        <end position="35"/>
    </location>
</feature>
<feature type="transmembrane region" description="Helical" evidence="1">
    <location>
        <begin position="108"/>
        <end position="127"/>
    </location>
</feature>
<feature type="transmembrane region" description="Helical" evidence="1">
    <location>
        <begin position="381"/>
        <end position="402"/>
    </location>
</feature>
<evidence type="ECO:0000256" key="1">
    <source>
        <dbReference type="SAM" id="Phobius"/>
    </source>
</evidence>
<dbReference type="Proteomes" id="UP000224634">
    <property type="component" value="Unassembled WGS sequence"/>
</dbReference>
<keyword evidence="4" id="KW-1185">Reference proteome</keyword>
<dbReference type="PANTHER" id="PTHR23028:SF128">
    <property type="entry name" value="ACYLTRANSFERASE 3 DOMAIN-CONTAINING PROTEIN"/>
    <property type="match status" value="1"/>
</dbReference>
<evidence type="ECO:0000313" key="3">
    <source>
        <dbReference type="EMBL" id="PGH27360.1"/>
    </source>
</evidence>
<dbReference type="OrthoDB" id="5405781at2759"/>
<gene>
    <name evidence="3" type="ORF">AJ80_00838</name>
</gene>
<organism evidence="3 4">
    <name type="scientific">Polytolypa hystricis (strain UAMH7299)</name>
    <dbReference type="NCBI Taxonomy" id="1447883"/>
    <lineage>
        <taxon>Eukaryota</taxon>
        <taxon>Fungi</taxon>
        <taxon>Dikarya</taxon>
        <taxon>Ascomycota</taxon>
        <taxon>Pezizomycotina</taxon>
        <taxon>Eurotiomycetes</taxon>
        <taxon>Eurotiomycetidae</taxon>
        <taxon>Onygenales</taxon>
        <taxon>Onygenales incertae sedis</taxon>
        <taxon>Polytolypa</taxon>
    </lineage>
</organism>
<dbReference type="PANTHER" id="PTHR23028">
    <property type="entry name" value="ACETYLTRANSFERASE"/>
    <property type="match status" value="1"/>
</dbReference>
<evidence type="ECO:0000259" key="2">
    <source>
        <dbReference type="Pfam" id="PF01757"/>
    </source>
</evidence>
<feature type="transmembrane region" description="Helical" evidence="1">
    <location>
        <begin position="338"/>
        <end position="360"/>
    </location>
</feature>
<dbReference type="Pfam" id="PF01757">
    <property type="entry name" value="Acyl_transf_3"/>
    <property type="match status" value="1"/>
</dbReference>
<feature type="transmembrane region" description="Helical" evidence="1">
    <location>
        <begin position="179"/>
        <end position="199"/>
    </location>
</feature>
<proteinExistence type="predicted"/>
<sequence length="445" mass="50012">MAPPPKKRDANWIDGLRGVASFIVVTGHLCTAFVPYLHDASAGEGQWPLLFQYPILRLCVAGRAAVAMFFILTGYVNSLNPIKNSTNGNFELALSNLAKSTFTRSGRLVFPTNVAAFVAWLFCQVGASNLARRVDSPWIRMVTKEPGPTFWQAIKKLMVNLTFFWHNGDGTYDPTHWSIVYFLQGSMRLYLVLLATMLVKTKWRMAVVAALYIFGWCTSDYIMGINIYCGLLLAQLQTSFGSRATSTLPKFVPVCIILLGLIIVSFPQEHHDWMTWSWVMRKIMLAITPNSAEKFIGRYWVNIGCTTLFTGIFFSRNARRVLTMPLFNFLGSVSFPVYLLHASLIRTLLVWMVYGFSAFGMDLNAKTEDGKPVEVKRAGPLVFAIALPIFYVVLYGIAHLWMKYVDPLCAKAVTWLRERMFTEEPALATVEKPIPLTTVTTATSS</sequence>
<comment type="caution">
    <text evidence="3">The sequence shown here is derived from an EMBL/GenBank/DDBJ whole genome shotgun (WGS) entry which is preliminary data.</text>
</comment>
<accession>A0A2B7Z1T8</accession>
<keyword evidence="1" id="KW-0472">Membrane</keyword>
<name>A0A2B7Z1T8_POLH7</name>
<keyword evidence="1" id="KW-0812">Transmembrane</keyword>
<dbReference type="EMBL" id="PDNA01000007">
    <property type="protein sequence ID" value="PGH27360.1"/>
    <property type="molecule type" value="Genomic_DNA"/>
</dbReference>
<feature type="transmembrane region" description="Helical" evidence="1">
    <location>
        <begin position="206"/>
        <end position="228"/>
    </location>
</feature>
<dbReference type="InterPro" id="IPR050879">
    <property type="entry name" value="Acyltransferase_3"/>
</dbReference>
<dbReference type="AlphaFoldDB" id="A0A2B7Z1T8"/>
<reference evidence="3 4" key="1">
    <citation type="submission" date="2017-10" db="EMBL/GenBank/DDBJ databases">
        <title>Comparative genomics in systemic dimorphic fungi from Ajellomycetaceae.</title>
        <authorList>
            <person name="Munoz J.F."/>
            <person name="Mcewen J.G."/>
            <person name="Clay O.K."/>
            <person name="Cuomo C.A."/>
        </authorList>
    </citation>
    <scope>NUCLEOTIDE SEQUENCE [LARGE SCALE GENOMIC DNA]</scope>
    <source>
        <strain evidence="3 4">UAMH7299</strain>
    </source>
</reference>
<dbReference type="GO" id="GO:0016747">
    <property type="term" value="F:acyltransferase activity, transferring groups other than amino-acyl groups"/>
    <property type="evidence" value="ECO:0007669"/>
    <property type="project" value="InterPro"/>
</dbReference>
<evidence type="ECO:0000313" key="4">
    <source>
        <dbReference type="Proteomes" id="UP000224634"/>
    </source>
</evidence>
<protein>
    <recommendedName>
        <fullName evidence="2">Acyltransferase 3 domain-containing protein</fullName>
    </recommendedName>
</protein>
<feature type="transmembrane region" description="Helical" evidence="1">
    <location>
        <begin position="248"/>
        <end position="266"/>
    </location>
</feature>
<dbReference type="InterPro" id="IPR002656">
    <property type="entry name" value="Acyl_transf_3_dom"/>
</dbReference>